<evidence type="ECO:0000256" key="5">
    <source>
        <dbReference type="PROSITE-ProRule" id="PRU00169"/>
    </source>
</evidence>
<organism evidence="7 8">
    <name type="scientific">Hufsiella ginkgonis</name>
    <dbReference type="NCBI Taxonomy" id="2695274"/>
    <lineage>
        <taxon>Bacteria</taxon>
        <taxon>Pseudomonadati</taxon>
        <taxon>Bacteroidota</taxon>
        <taxon>Sphingobacteriia</taxon>
        <taxon>Sphingobacteriales</taxon>
        <taxon>Sphingobacteriaceae</taxon>
        <taxon>Hufsiella</taxon>
    </lineage>
</organism>
<keyword evidence="8" id="KW-1185">Reference proteome</keyword>
<dbReference type="InterPro" id="IPR039420">
    <property type="entry name" value="WalR-like"/>
</dbReference>
<dbReference type="SUPFAM" id="SSF46894">
    <property type="entry name" value="C-terminal effector domain of the bipartite response regulators"/>
    <property type="match status" value="1"/>
</dbReference>
<dbReference type="GO" id="GO:0000160">
    <property type="term" value="P:phosphorelay signal transduction system"/>
    <property type="evidence" value="ECO:0007669"/>
    <property type="project" value="InterPro"/>
</dbReference>
<dbReference type="RefSeq" id="WP_160905147.1">
    <property type="nucleotide sequence ID" value="NZ_WVHS01000001.1"/>
</dbReference>
<evidence type="ECO:0000313" key="7">
    <source>
        <dbReference type="EMBL" id="MXV14148.1"/>
    </source>
</evidence>
<dbReference type="PROSITE" id="PS50110">
    <property type="entry name" value="RESPONSE_REGULATORY"/>
    <property type="match status" value="1"/>
</dbReference>
<reference evidence="7 8" key="1">
    <citation type="submission" date="2019-11" db="EMBL/GenBank/DDBJ databases">
        <title>Pedobacter sp. HMF7056 Genome sequencing and assembly.</title>
        <authorList>
            <person name="Kang H."/>
            <person name="Kim H."/>
            <person name="Joh K."/>
        </authorList>
    </citation>
    <scope>NUCLEOTIDE SEQUENCE [LARGE SCALE GENOMIC DNA]</scope>
    <source>
        <strain evidence="7 8">HMF7056</strain>
    </source>
</reference>
<dbReference type="Pfam" id="PF00196">
    <property type="entry name" value="GerE"/>
    <property type="match status" value="1"/>
</dbReference>
<feature type="modified residue" description="4-aspartylphosphate" evidence="5">
    <location>
        <position position="57"/>
    </location>
</feature>
<dbReference type="InterPro" id="IPR058245">
    <property type="entry name" value="NreC/VraR/RcsB-like_REC"/>
</dbReference>
<gene>
    <name evidence="7" type="ORF">GS398_02455</name>
</gene>
<keyword evidence="1 5" id="KW-0597">Phosphoprotein</keyword>
<dbReference type="PANTHER" id="PTHR43214:SF41">
    <property type="entry name" value="NITRATE_NITRITE RESPONSE REGULATOR PROTEIN NARP"/>
    <property type="match status" value="1"/>
</dbReference>
<keyword evidence="4" id="KW-0804">Transcription</keyword>
<keyword evidence="2" id="KW-0805">Transcription regulation</keyword>
<dbReference type="PANTHER" id="PTHR43214">
    <property type="entry name" value="TWO-COMPONENT RESPONSE REGULATOR"/>
    <property type="match status" value="1"/>
</dbReference>
<dbReference type="Proteomes" id="UP000451233">
    <property type="component" value="Unassembled WGS sequence"/>
</dbReference>
<keyword evidence="3" id="KW-0238">DNA-binding</keyword>
<dbReference type="SUPFAM" id="SSF52172">
    <property type="entry name" value="CheY-like"/>
    <property type="match status" value="1"/>
</dbReference>
<feature type="domain" description="Response regulatory" evidence="6">
    <location>
        <begin position="5"/>
        <end position="122"/>
    </location>
</feature>
<dbReference type="AlphaFoldDB" id="A0A7K1XTI9"/>
<dbReference type="SMART" id="SM00421">
    <property type="entry name" value="HTH_LUXR"/>
    <property type="match status" value="1"/>
</dbReference>
<dbReference type="InterPro" id="IPR001789">
    <property type="entry name" value="Sig_transdc_resp-reg_receiver"/>
</dbReference>
<comment type="caution">
    <text evidence="7">The sequence shown here is derived from an EMBL/GenBank/DDBJ whole genome shotgun (WGS) entry which is preliminary data.</text>
</comment>
<evidence type="ECO:0000256" key="3">
    <source>
        <dbReference type="ARBA" id="ARBA00023125"/>
    </source>
</evidence>
<proteinExistence type="predicted"/>
<sequence length="212" mass="24007">MTEVRVAIVDDHSLFRSGIASVLSEFSGYKILFEAGNGQEMIEKIKKGQVPSIVLLDINMPVMDGLETARWLKKNHPKIGTIILSMYEDEGRVLTMLRAGVKGYLLKNTKPAEFLTALDTVAKSQTYFPSFITDFLVKNLNGEPTVMSELTELEKDFIRHAATELTYKEMAESMNVSFRIIDSMRAELFERIGVKSRVGLVMYAIKKRLIEF</sequence>
<dbReference type="Gene3D" id="3.40.50.2300">
    <property type="match status" value="1"/>
</dbReference>
<protein>
    <submittedName>
        <fullName evidence="7">Response regulator</fullName>
    </submittedName>
</protein>
<dbReference type="SMART" id="SM00448">
    <property type="entry name" value="REC"/>
    <property type="match status" value="1"/>
</dbReference>
<dbReference type="CDD" id="cd17535">
    <property type="entry name" value="REC_NarL-like"/>
    <property type="match status" value="1"/>
</dbReference>
<evidence type="ECO:0000256" key="2">
    <source>
        <dbReference type="ARBA" id="ARBA00023015"/>
    </source>
</evidence>
<dbReference type="EMBL" id="WVHS01000001">
    <property type="protein sequence ID" value="MXV14148.1"/>
    <property type="molecule type" value="Genomic_DNA"/>
</dbReference>
<dbReference type="InterPro" id="IPR016032">
    <property type="entry name" value="Sig_transdc_resp-reg_C-effctor"/>
</dbReference>
<name>A0A7K1XTI9_9SPHI</name>
<dbReference type="GO" id="GO:0003677">
    <property type="term" value="F:DNA binding"/>
    <property type="evidence" value="ECO:0007669"/>
    <property type="project" value="UniProtKB-KW"/>
</dbReference>
<evidence type="ECO:0000259" key="6">
    <source>
        <dbReference type="PROSITE" id="PS50110"/>
    </source>
</evidence>
<dbReference type="InterPro" id="IPR011006">
    <property type="entry name" value="CheY-like_superfamily"/>
</dbReference>
<dbReference type="Pfam" id="PF00072">
    <property type="entry name" value="Response_reg"/>
    <property type="match status" value="1"/>
</dbReference>
<evidence type="ECO:0000313" key="8">
    <source>
        <dbReference type="Proteomes" id="UP000451233"/>
    </source>
</evidence>
<accession>A0A7K1XTI9</accession>
<evidence type="ECO:0000256" key="1">
    <source>
        <dbReference type="ARBA" id="ARBA00022553"/>
    </source>
</evidence>
<dbReference type="InterPro" id="IPR000792">
    <property type="entry name" value="Tscrpt_reg_LuxR_C"/>
</dbReference>
<evidence type="ECO:0000256" key="4">
    <source>
        <dbReference type="ARBA" id="ARBA00023163"/>
    </source>
</evidence>
<dbReference type="GO" id="GO:0006355">
    <property type="term" value="P:regulation of DNA-templated transcription"/>
    <property type="evidence" value="ECO:0007669"/>
    <property type="project" value="InterPro"/>
</dbReference>